<reference evidence="2 3" key="1">
    <citation type="journal article" date="2007" name="Genome Res.">
        <title>Genome characteristics of facultatively symbiotic Frankia sp. strains reflect host range and host plant biogeography.</title>
        <authorList>
            <person name="Normand P."/>
            <person name="Lapierre P."/>
            <person name="Tisa L.S."/>
            <person name="Gogarten J.P."/>
            <person name="Alloisio N."/>
            <person name="Bagnarol E."/>
            <person name="Bassi C.A."/>
            <person name="Berry A.M."/>
            <person name="Bickhart D.M."/>
            <person name="Choisne N."/>
            <person name="Couloux A."/>
            <person name="Cournoyer B."/>
            <person name="Cruveiller S."/>
            <person name="Daubin V."/>
            <person name="Demange N."/>
            <person name="Francino M.P."/>
            <person name="Goltsman E."/>
            <person name="Huang Y."/>
            <person name="Kopp O.R."/>
            <person name="Labarre L."/>
            <person name="Lapidus A."/>
            <person name="Lavire C."/>
            <person name="Marechal J."/>
            <person name="Martinez M."/>
            <person name="Mastronunzio J.E."/>
            <person name="Mullin B.C."/>
            <person name="Niemann J."/>
            <person name="Pujic P."/>
            <person name="Rawnsley T."/>
            <person name="Rouy Z."/>
            <person name="Schenowitz C."/>
            <person name="Sellstedt A."/>
            <person name="Tavares F."/>
            <person name="Tomkins J.P."/>
            <person name="Vallenet D."/>
            <person name="Valverde C."/>
            <person name="Wall L.G."/>
            <person name="Wang Y."/>
            <person name="Medigue C."/>
            <person name="Benson D.R."/>
        </authorList>
    </citation>
    <scope>NUCLEOTIDE SEQUENCE [LARGE SCALE GENOMIC DNA]</scope>
    <source>
        <strain evidence="3">DSM 45818 / CECT 9043 / CcI3</strain>
    </source>
</reference>
<keyword evidence="1" id="KW-1133">Transmembrane helix</keyword>
<dbReference type="EMBL" id="CP000249">
    <property type="protein sequence ID" value="ABD13188.1"/>
    <property type="molecule type" value="Genomic_DNA"/>
</dbReference>
<name>Q2J6A4_FRACC</name>
<organism evidence="2 3">
    <name type="scientific">Frankia casuarinae (strain DSM 45818 / CECT 9043 / HFP020203 / CcI3)</name>
    <dbReference type="NCBI Taxonomy" id="106370"/>
    <lineage>
        <taxon>Bacteria</taxon>
        <taxon>Bacillati</taxon>
        <taxon>Actinomycetota</taxon>
        <taxon>Actinomycetes</taxon>
        <taxon>Frankiales</taxon>
        <taxon>Frankiaceae</taxon>
        <taxon>Frankia</taxon>
    </lineage>
</organism>
<keyword evidence="1" id="KW-0812">Transmembrane</keyword>
<keyword evidence="3" id="KW-1185">Reference proteome</keyword>
<dbReference type="AlphaFoldDB" id="Q2J6A4"/>
<keyword evidence="1" id="KW-0472">Membrane</keyword>
<protein>
    <recommendedName>
        <fullName evidence="4">DivIVA</fullName>
    </recommendedName>
</protein>
<dbReference type="InterPro" id="IPR019933">
    <property type="entry name" value="DivIVA_domain"/>
</dbReference>
<evidence type="ECO:0008006" key="4">
    <source>
        <dbReference type="Google" id="ProtNLM"/>
    </source>
</evidence>
<dbReference type="STRING" id="106370.Francci3_3838"/>
<dbReference type="Gene3D" id="6.10.250.660">
    <property type="match status" value="1"/>
</dbReference>
<dbReference type="HOGENOM" id="CLU_128227_1_1_11"/>
<dbReference type="NCBIfam" id="TIGR03544">
    <property type="entry name" value="DivI1A_domain"/>
    <property type="match status" value="1"/>
</dbReference>
<dbReference type="Proteomes" id="UP000001937">
    <property type="component" value="Chromosome"/>
</dbReference>
<feature type="transmembrane region" description="Helical" evidence="1">
    <location>
        <begin position="16"/>
        <end position="42"/>
    </location>
</feature>
<evidence type="ECO:0000313" key="2">
    <source>
        <dbReference type="EMBL" id="ABD13188.1"/>
    </source>
</evidence>
<evidence type="ECO:0000256" key="1">
    <source>
        <dbReference type="SAM" id="Phobius"/>
    </source>
</evidence>
<sequence>MHRASLPESPRSAGRGTIGCVVLVIEIVIVAAVVFAVAALAVGRFDRLAPAPPDGAPTGLPAGMVTAGDVARTRFGMALRGYRMAEVDAVLLRLADELAWRDEELARRDEELVRLAAFARVDTAPSPDGHRDTRSPQIDE</sequence>
<gene>
    <name evidence="2" type="ordered locus">Francci3_3838</name>
</gene>
<dbReference type="eggNOG" id="ENOG5033AAR">
    <property type="taxonomic scope" value="Bacteria"/>
</dbReference>
<dbReference type="KEGG" id="fra:Francci3_3838"/>
<accession>Q2J6A4</accession>
<evidence type="ECO:0000313" key="3">
    <source>
        <dbReference type="Proteomes" id="UP000001937"/>
    </source>
</evidence>
<proteinExistence type="predicted"/>